<dbReference type="PANTHER" id="PTHR23081:SF2">
    <property type="entry name" value="RNA POLYMERASE II C-TERMINAL DOMAIN PHOSPHATASE-LIKE 3"/>
    <property type="match status" value="1"/>
</dbReference>
<keyword evidence="10" id="KW-0804">Transcription</keyword>
<keyword evidence="9" id="KW-0805">Transcription regulation</keyword>
<comment type="caution">
    <text evidence="18">The sequence shown here is derived from an EMBL/GenBank/DDBJ whole genome shotgun (WGS) entry which is preliminary data.</text>
</comment>
<sequence length="1476" mass="162405">MECSIGDIDLNRAHIDTMSDGETQREDHGSMEGMGVPQQEDGLGLVGSIEDSNAVQRNEVNEAPKKPDQEEPEEGEISDDNEGQEISVLDNGDKDASVEGDDVAVPLVETAPAAKASSSYGSRWSSRSNGESRHGAWALRSEASSYTVQPDKFYQFAWAKGVQESPDDSLGDSLQEERLPKSRKTGENSRALHRSGSGDRKSGWIVGDRGIEYAKVMRSDDGYFFLQEGGDRSDQRRGEGRRERSDRGSSERGGKSMSDKSSRDYRNHSEERSSAYDRERRRSETRRSSRDCRRRDGRGEGDLEEGEIELKQGTLADKAAIDRHMKGRDKDVGRPSDKAYLTGTGLVDYVCLSEPQKDKLITEIANNVRSVSVKDAQKSFMGVCCQLRRALRALRDLNKDLPRAQGKHIEGQQRKVLALTRDTFSGIRAAYAVRNTAVGKEQEQDTNAFPRLLELARNRCETLFTSKQLQELESMMQAIGYRSRVAELAKLPRKASHQLEKGEERDSKVGESSGNTSATTQLESESSTDNSANARTLELGDEAEQPLNLTVDLNICEISAEEQSLSAVDSSTAGTVGFGGWFSYGPEQGDAQEYNDAKEPESLSAATMRTMVDLNEDQNKSNSLLLPEGDMKDRNVLRSKTKNARGINNSGFVPHFDPVRDLTFYQEKFAGKSQATHNRLPSPTPSDEGGTVENNSNDVSIVGGYPAGKDEELPQASETNLFPPLIGPPGKENGGRATPSELTLFPSSELPTVEDGSSEGLQTKLAPPRGSKKSRDPRRRLDSQPLGLELQPETGGDEGSEQMQWLQESSMVLPGTKQQASQASQEALLPKGELVSLLTLATGGEWLPEQLQTSSTTADAGLQMTVDSSNSTEGPSQKKRQIDLLNEEISTKRPRTAVILKEGDVARPKGLELETVEAADISKQGPSDTISSQSGVLLKQSASGVESVVSDSSKPRMKPRDPRRALLGSILEKSKAMALGVAKGGSSAASSTEAVPQTNMDAVGSMSEPALIRNLTDKSNWTSSMVKNDNLPIERPVSSANVLVIARTSSLAKNESLPIAGSTSLLRDSDLSDNNGRSDDLSKISKVTVVDTKMNIAKPPGRFDLNLSAAKQRDNVNHWDHLEPLLEGLDEKQKQAVRQERARRIEEQSRMFVAKKLCLVLDLDHTLLNSAKFSEIEVEWEAKLQANELTERNKFGKEGSNRRELYRFQHMGMWTKLRPGIWNFLARASNLYELHVYTMGNKAYATEMAKLLDPTGTLFAGRVISKGDDGDIVDGDERPPKSKDLDGVLGMESAVVIIDDSARVWPHHRHNLIVVERYMYFPCSRKQFGLPGPSLLEVGHDEREQDGMLASALMVIEKIHYNFFSNPRLHEVDVRDILAKEQRKVLAGCKLVFSRVFPQGEIQPHLHPLWQLAEQFGAVCSMGIDDGVTHVVAISLGTEKVNWALSTGRSVVRPSWLEASAILYRRASERDFSVTA</sequence>
<dbReference type="InterPro" id="IPR039189">
    <property type="entry name" value="Fcp1"/>
</dbReference>
<feature type="region of interest" description="Disordered" evidence="15">
    <location>
        <begin position="223"/>
        <end position="311"/>
    </location>
</feature>
<evidence type="ECO:0000256" key="11">
    <source>
        <dbReference type="ARBA" id="ARBA00023242"/>
    </source>
</evidence>
<evidence type="ECO:0000256" key="13">
    <source>
        <dbReference type="ARBA" id="ARBA00048336"/>
    </source>
</evidence>
<accession>A0A9D4ZC26</accession>
<evidence type="ECO:0000256" key="3">
    <source>
        <dbReference type="ARBA" id="ARBA00004123"/>
    </source>
</evidence>
<feature type="region of interest" description="Disordered" evidence="15">
    <location>
        <begin position="920"/>
        <end position="961"/>
    </location>
</feature>
<dbReference type="Gene3D" id="3.40.50.1000">
    <property type="entry name" value="HAD superfamily/HAD-like"/>
    <property type="match status" value="1"/>
</dbReference>
<evidence type="ECO:0000259" key="16">
    <source>
        <dbReference type="PROSITE" id="PS50172"/>
    </source>
</evidence>
<dbReference type="Proteomes" id="UP000886520">
    <property type="component" value="Chromosome 15"/>
</dbReference>
<keyword evidence="11" id="KW-0539">Nucleus</keyword>
<dbReference type="InterPro" id="IPR011947">
    <property type="entry name" value="FCP1_euk"/>
</dbReference>
<dbReference type="GO" id="GO:0009651">
    <property type="term" value="P:response to salt stress"/>
    <property type="evidence" value="ECO:0007669"/>
    <property type="project" value="UniProtKB-ARBA"/>
</dbReference>
<comment type="cofactor">
    <cofactor evidence="1">
        <name>Mn(2+)</name>
        <dbReference type="ChEBI" id="CHEBI:29035"/>
    </cofactor>
</comment>
<feature type="compositionally biased region" description="Basic and acidic residues" evidence="15">
    <location>
        <begin position="59"/>
        <end position="69"/>
    </location>
</feature>
<dbReference type="SUPFAM" id="SSF56784">
    <property type="entry name" value="HAD-like"/>
    <property type="match status" value="1"/>
</dbReference>
<dbReference type="SMART" id="SM00292">
    <property type="entry name" value="BRCT"/>
    <property type="match status" value="1"/>
</dbReference>
<dbReference type="GO" id="GO:0046872">
    <property type="term" value="F:metal ion binding"/>
    <property type="evidence" value="ECO:0007669"/>
    <property type="project" value="UniProtKB-KW"/>
</dbReference>
<dbReference type="InterPro" id="IPR036420">
    <property type="entry name" value="BRCT_dom_sf"/>
</dbReference>
<dbReference type="FunFam" id="3.40.50.1000:FF:000098">
    <property type="entry name" value="RNA polymerase II C-terminal domain phosphatase-like 3"/>
    <property type="match status" value="1"/>
</dbReference>
<comment type="subcellular location">
    <subcellularLocation>
        <location evidence="3">Nucleus</location>
    </subcellularLocation>
</comment>
<feature type="compositionally biased region" description="Polar residues" evidence="15">
    <location>
        <begin position="510"/>
        <end position="532"/>
    </location>
</feature>
<dbReference type="Pfam" id="PF03031">
    <property type="entry name" value="NIF"/>
    <property type="match status" value="1"/>
</dbReference>
<dbReference type="OrthoDB" id="10249888at2759"/>
<comment type="catalytic activity">
    <reaction evidence="13">
        <text>O-phospho-L-threonyl-[protein] + H2O = L-threonyl-[protein] + phosphate</text>
        <dbReference type="Rhea" id="RHEA:47004"/>
        <dbReference type="Rhea" id="RHEA-COMP:11060"/>
        <dbReference type="Rhea" id="RHEA-COMP:11605"/>
        <dbReference type="ChEBI" id="CHEBI:15377"/>
        <dbReference type="ChEBI" id="CHEBI:30013"/>
        <dbReference type="ChEBI" id="CHEBI:43474"/>
        <dbReference type="ChEBI" id="CHEBI:61977"/>
        <dbReference type="EC" id="3.1.3.16"/>
    </reaction>
</comment>
<comment type="catalytic activity">
    <reaction evidence="12">
        <text>O-phospho-L-seryl-[protein] + H2O = L-seryl-[protein] + phosphate</text>
        <dbReference type="Rhea" id="RHEA:20629"/>
        <dbReference type="Rhea" id="RHEA-COMP:9863"/>
        <dbReference type="Rhea" id="RHEA-COMP:11604"/>
        <dbReference type="ChEBI" id="CHEBI:15377"/>
        <dbReference type="ChEBI" id="CHEBI:29999"/>
        <dbReference type="ChEBI" id="CHEBI:43474"/>
        <dbReference type="ChEBI" id="CHEBI:83421"/>
        <dbReference type="EC" id="3.1.3.16"/>
    </reaction>
</comment>
<dbReference type="InterPro" id="IPR001357">
    <property type="entry name" value="BRCT_dom"/>
</dbReference>
<evidence type="ECO:0000256" key="15">
    <source>
        <dbReference type="SAM" id="MobiDB-lite"/>
    </source>
</evidence>
<keyword evidence="6" id="KW-0479">Metal-binding</keyword>
<dbReference type="InterPro" id="IPR036412">
    <property type="entry name" value="HAD-like_sf"/>
</dbReference>
<evidence type="ECO:0000256" key="14">
    <source>
        <dbReference type="ARBA" id="ARBA00063107"/>
    </source>
</evidence>
<gene>
    <name evidence="18" type="ORF">GOP47_0015925</name>
</gene>
<feature type="compositionally biased region" description="Low complexity" evidence="15">
    <location>
        <begin position="117"/>
        <end position="128"/>
    </location>
</feature>
<evidence type="ECO:0000256" key="1">
    <source>
        <dbReference type="ARBA" id="ARBA00001936"/>
    </source>
</evidence>
<feature type="region of interest" description="Disordered" evidence="15">
    <location>
        <begin position="493"/>
        <end position="532"/>
    </location>
</feature>
<feature type="compositionally biased region" description="Basic and acidic residues" evidence="15">
    <location>
        <begin position="175"/>
        <end position="187"/>
    </location>
</feature>
<dbReference type="FunFam" id="3.40.50.10190:FF:000014">
    <property type="entry name" value="RNA polymerase II C-terminal domain phosphatase-like 3"/>
    <property type="match status" value="1"/>
</dbReference>
<feature type="region of interest" description="Disordered" evidence="15">
    <location>
        <begin position="1"/>
        <end position="136"/>
    </location>
</feature>
<comment type="cofactor">
    <cofactor evidence="2">
        <name>Mg(2+)</name>
        <dbReference type="ChEBI" id="CHEBI:18420"/>
    </cofactor>
</comment>
<dbReference type="PROSITE" id="PS50172">
    <property type="entry name" value="BRCT"/>
    <property type="match status" value="1"/>
</dbReference>
<comment type="subunit">
    <text evidence="14">Interacts with RAP74.</text>
</comment>
<evidence type="ECO:0000313" key="19">
    <source>
        <dbReference type="Proteomes" id="UP000886520"/>
    </source>
</evidence>
<feature type="domain" description="FCP1 homology" evidence="17">
    <location>
        <begin position="1152"/>
        <end position="1338"/>
    </location>
</feature>
<evidence type="ECO:0000256" key="10">
    <source>
        <dbReference type="ARBA" id="ARBA00023163"/>
    </source>
</evidence>
<evidence type="ECO:0000256" key="8">
    <source>
        <dbReference type="ARBA" id="ARBA00022884"/>
    </source>
</evidence>
<protein>
    <recommendedName>
        <fullName evidence="4">protein-serine/threonine phosphatase</fullName>
        <ecNumber evidence="4">3.1.3.16</ecNumber>
    </recommendedName>
</protein>
<dbReference type="NCBIfam" id="TIGR02250">
    <property type="entry name" value="FCP1_euk"/>
    <property type="match status" value="1"/>
</dbReference>
<evidence type="ECO:0000256" key="9">
    <source>
        <dbReference type="ARBA" id="ARBA00023015"/>
    </source>
</evidence>
<dbReference type="Pfam" id="PF00533">
    <property type="entry name" value="BRCT"/>
    <property type="match status" value="1"/>
</dbReference>
<keyword evidence="19" id="KW-1185">Reference proteome</keyword>
<dbReference type="EC" id="3.1.3.16" evidence="4"/>
<dbReference type="EMBL" id="JABFUD020000015">
    <property type="protein sequence ID" value="KAI5069624.1"/>
    <property type="molecule type" value="Genomic_DNA"/>
</dbReference>
<feature type="compositionally biased region" description="Basic and acidic residues" evidence="15">
    <location>
        <begin position="497"/>
        <end position="509"/>
    </location>
</feature>
<evidence type="ECO:0000256" key="2">
    <source>
        <dbReference type="ARBA" id="ARBA00001946"/>
    </source>
</evidence>
<name>A0A9D4ZC26_ADICA</name>
<dbReference type="GO" id="GO:0005634">
    <property type="term" value="C:nucleus"/>
    <property type="evidence" value="ECO:0007669"/>
    <property type="project" value="UniProtKB-SubCell"/>
</dbReference>
<feature type="region of interest" description="Disordered" evidence="15">
    <location>
        <begin position="670"/>
        <end position="807"/>
    </location>
</feature>
<dbReference type="SMART" id="SM00577">
    <property type="entry name" value="CPDc"/>
    <property type="match status" value="1"/>
</dbReference>
<evidence type="ECO:0000256" key="6">
    <source>
        <dbReference type="ARBA" id="ARBA00022723"/>
    </source>
</evidence>
<dbReference type="CDD" id="cd07521">
    <property type="entry name" value="HAD_FCP1-like"/>
    <property type="match status" value="1"/>
</dbReference>
<dbReference type="Gene3D" id="3.40.50.10190">
    <property type="entry name" value="BRCT domain"/>
    <property type="match status" value="1"/>
</dbReference>
<dbReference type="InterPro" id="IPR004274">
    <property type="entry name" value="FCP1_dom"/>
</dbReference>
<dbReference type="InterPro" id="IPR057473">
    <property type="entry name" value="ARM_CPL3"/>
</dbReference>
<organism evidence="18 19">
    <name type="scientific">Adiantum capillus-veneris</name>
    <name type="common">Maidenhair fern</name>
    <dbReference type="NCBI Taxonomy" id="13818"/>
    <lineage>
        <taxon>Eukaryota</taxon>
        <taxon>Viridiplantae</taxon>
        <taxon>Streptophyta</taxon>
        <taxon>Embryophyta</taxon>
        <taxon>Tracheophyta</taxon>
        <taxon>Polypodiopsida</taxon>
        <taxon>Polypodiidae</taxon>
        <taxon>Polypodiales</taxon>
        <taxon>Pteridineae</taxon>
        <taxon>Pteridaceae</taxon>
        <taxon>Vittarioideae</taxon>
        <taxon>Adiantum</taxon>
    </lineage>
</organism>
<feature type="compositionally biased region" description="Acidic residues" evidence="15">
    <location>
        <begin position="70"/>
        <end position="83"/>
    </location>
</feature>
<reference evidence="18" key="1">
    <citation type="submission" date="2021-01" db="EMBL/GenBank/DDBJ databases">
        <title>Adiantum capillus-veneris genome.</title>
        <authorList>
            <person name="Fang Y."/>
            <person name="Liao Q."/>
        </authorList>
    </citation>
    <scope>NUCLEOTIDE SEQUENCE</scope>
    <source>
        <strain evidence="18">H3</strain>
        <tissue evidence="18">Leaf</tissue>
    </source>
</reference>
<dbReference type="GO" id="GO:0003723">
    <property type="term" value="F:RNA binding"/>
    <property type="evidence" value="ECO:0007669"/>
    <property type="project" value="UniProtKB-KW"/>
</dbReference>
<feature type="compositionally biased region" description="Basic and acidic residues" evidence="15">
    <location>
        <begin position="9"/>
        <end position="30"/>
    </location>
</feature>
<keyword evidence="7" id="KW-0378">Hydrolase</keyword>
<dbReference type="SUPFAM" id="SSF52113">
    <property type="entry name" value="BRCT domain"/>
    <property type="match status" value="1"/>
</dbReference>
<evidence type="ECO:0000259" key="17">
    <source>
        <dbReference type="PROSITE" id="PS50969"/>
    </source>
</evidence>
<feature type="region of interest" description="Disordered" evidence="15">
    <location>
        <begin position="162"/>
        <end position="206"/>
    </location>
</feature>
<dbReference type="InterPro" id="IPR023214">
    <property type="entry name" value="HAD_sf"/>
</dbReference>
<evidence type="ECO:0000256" key="12">
    <source>
        <dbReference type="ARBA" id="ARBA00047761"/>
    </source>
</evidence>
<dbReference type="PANTHER" id="PTHR23081">
    <property type="entry name" value="RNA POLYMERASE II CTD PHOSPHATASE"/>
    <property type="match status" value="1"/>
</dbReference>
<evidence type="ECO:0000256" key="4">
    <source>
        <dbReference type="ARBA" id="ARBA00013081"/>
    </source>
</evidence>
<proteinExistence type="predicted"/>
<dbReference type="CDD" id="cd17729">
    <property type="entry name" value="BRCT_CTDP1"/>
    <property type="match status" value="1"/>
</dbReference>
<keyword evidence="5" id="KW-0678">Repressor</keyword>
<feature type="compositionally biased region" description="Basic and acidic residues" evidence="15">
    <location>
        <begin position="229"/>
        <end position="301"/>
    </location>
</feature>
<dbReference type="PROSITE" id="PS50969">
    <property type="entry name" value="FCP1"/>
    <property type="match status" value="1"/>
</dbReference>
<evidence type="ECO:0000256" key="5">
    <source>
        <dbReference type="ARBA" id="ARBA00022491"/>
    </source>
</evidence>
<keyword evidence="8" id="KW-0694">RNA-binding</keyword>
<dbReference type="GO" id="GO:0008420">
    <property type="term" value="F:RNA polymerase II CTD heptapeptide repeat phosphatase activity"/>
    <property type="evidence" value="ECO:0007669"/>
    <property type="project" value="InterPro"/>
</dbReference>
<feature type="compositionally biased region" description="Polar residues" evidence="15">
    <location>
        <begin position="924"/>
        <end position="952"/>
    </location>
</feature>
<feature type="domain" description="BRCT" evidence="16">
    <location>
        <begin position="1381"/>
        <end position="1474"/>
    </location>
</feature>
<dbReference type="Pfam" id="PF25505">
    <property type="entry name" value="ARM_CPL3"/>
    <property type="match status" value="1"/>
</dbReference>
<evidence type="ECO:0000256" key="7">
    <source>
        <dbReference type="ARBA" id="ARBA00022801"/>
    </source>
</evidence>
<evidence type="ECO:0000313" key="18">
    <source>
        <dbReference type="EMBL" id="KAI5069624.1"/>
    </source>
</evidence>